<comment type="caution">
    <text evidence="2">The sequence shown here is derived from an EMBL/GenBank/DDBJ whole genome shotgun (WGS) entry which is preliminary data.</text>
</comment>
<evidence type="ECO:0000313" key="2">
    <source>
        <dbReference type="EMBL" id="GFQ73268.1"/>
    </source>
</evidence>
<accession>A0A8X6F7U5</accession>
<proteinExistence type="predicted"/>
<dbReference type="Proteomes" id="UP000887116">
    <property type="component" value="Unassembled WGS sequence"/>
</dbReference>
<protein>
    <submittedName>
        <fullName evidence="2">Uncharacterized protein</fullName>
    </submittedName>
</protein>
<evidence type="ECO:0000256" key="1">
    <source>
        <dbReference type="SAM" id="MobiDB-lite"/>
    </source>
</evidence>
<reference evidence="2" key="1">
    <citation type="submission" date="2020-07" db="EMBL/GenBank/DDBJ databases">
        <title>Multicomponent nature underlies the extraordinary mechanical properties of spider dragline silk.</title>
        <authorList>
            <person name="Kono N."/>
            <person name="Nakamura H."/>
            <person name="Mori M."/>
            <person name="Yoshida Y."/>
            <person name="Ohtoshi R."/>
            <person name="Malay A.D."/>
            <person name="Moran D.A.P."/>
            <person name="Tomita M."/>
            <person name="Numata K."/>
            <person name="Arakawa K."/>
        </authorList>
    </citation>
    <scope>NUCLEOTIDE SEQUENCE</scope>
</reference>
<dbReference type="EMBL" id="BMAO01001431">
    <property type="protein sequence ID" value="GFQ73268.1"/>
    <property type="molecule type" value="Genomic_DNA"/>
</dbReference>
<gene>
    <name evidence="2" type="ORF">TNCT_654161</name>
</gene>
<name>A0A8X6F7U5_TRICU</name>
<dbReference type="AlphaFoldDB" id="A0A8X6F7U5"/>
<evidence type="ECO:0000313" key="3">
    <source>
        <dbReference type="Proteomes" id="UP000887116"/>
    </source>
</evidence>
<feature type="compositionally biased region" description="Basic and acidic residues" evidence="1">
    <location>
        <begin position="28"/>
        <end position="47"/>
    </location>
</feature>
<keyword evidence="3" id="KW-1185">Reference proteome</keyword>
<organism evidence="2 3">
    <name type="scientific">Trichonephila clavata</name>
    <name type="common">Joro spider</name>
    <name type="synonym">Nephila clavata</name>
    <dbReference type="NCBI Taxonomy" id="2740835"/>
    <lineage>
        <taxon>Eukaryota</taxon>
        <taxon>Metazoa</taxon>
        <taxon>Ecdysozoa</taxon>
        <taxon>Arthropoda</taxon>
        <taxon>Chelicerata</taxon>
        <taxon>Arachnida</taxon>
        <taxon>Araneae</taxon>
        <taxon>Araneomorphae</taxon>
        <taxon>Entelegynae</taxon>
        <taxon>Araneoidea</taxon>
        <taxon>Nephilidae</taxon>
        <taxon>Trichonephila</taxon>
    </lineage>
</organism>
<feature type="region of interest" description="Disordered" evidence="1">
    <location>
        <begin position="1"/>
        <end position="47"/>
    </location>
</feature>
<sequence>MGRANCVVSTKMGGGHIQGSEVHRTHRPKDSHVAREVRSPEEFRPDDCSTCEEGTLMEKRLGGLHGHLTKGLVPGLLYRRRTGVMFVS</sequence>